<evidence type="ECO:0000256" key="6">
    <source>
        <dbReference type="ARBA" id="ARBA00022475"/>
    </source>
</evidence>
<evidence type="ECO:0000256" key="4">
    <source>
        <dbReference type="ARBA" id="ARBA00007431"/>
    </source>
</evidence>
<feature type="coiled-coil region" evidence="18">
    <location>
        <begin position="190"/>
        <end position="217"/>
    </location>
</feature>
<dbReference type="GO" id="GO:0007186">
    <property type="term" value="P:G protein-coupled receptor signaling pathway"/>
    <property type="evidence" value="ECO:0007669"/>
    <property type="project" value="InterPro"/>
</dbReference>
<evidence type="ECO:0000256" key="14">
    <source>
        <dbReference type="ARBA" id="ARBA00023224"/>
    </source>
</evidence>
<dbReference type="FunFam" id="4.10.260.10:FF:000001">
    <property type="entry name" value="Guanine nucleotide-binding protein subunit gamma"/>
    <property type="match status" value="1"/>
</dbReference>
<keyword evidence="8" id="KW-0963">Cytoplasm</keyword>
<dbReference type="GO" id="GO:0031681">
    <property type="term" value="F:G-protein beta-subunit binding"/>
    <property type="evidence" value="ECO:0007669"/>
    <property type="project" value="InterPro"/>
</dbReference>
<sequence>MGEWWTTVPLETSMGNYEISSISHVTMSPSRQNNLVSMYSSVPPLSRGSYNVISAFCTEDNVPQCISYINQELASLGLSSTCIEASSSEGASLNAVPTLNAMYELLQIHRRNMCTLEELEREQLKKLNSIEHMQMNNSRLKDQLELSIREKSGLHEVERQLQLKIKTLQSCLKTEKDEVQKLQSIIASRASQYSHDAKRKEREAAKLKERLSQLLVDRKEKKLAIDVLNSLGRSDGKRSHWKNAKGTASHEGDMYRSLLSDYEATQKSLMLENAELKKVLQQMKKEMIHILSPRQPSNREAEDSHEQLDSDVEEKMGDSSRETLDQSCEHAREQLTNSIRQQWRKLRDHMEKLDSKASQVQSQLESNKEVIPRETHEDEMERMRREVQQCKEFIHAQQQLLQQQLNTSFDDETAAFLNDCYTLEDKERLKEEWRLFEEQKRNFERERKNFTEAAIRLGREKKAFQEDRAAWLRNQFLNMTPFTDRRCSLSDGQSALSIRSEPEVRMSSTKSQVVKSSTYTTFSTPKATQSATVPSTTELYRALRLIPDSSSSRHSNRGCWQDSTTIEDGDTHFKPKSRVRCGDLSIFSLASSPQSHPPPSVYFPQKTSRMSSSSNLTAMKKAVQQLRFEASINRVKVSQAAADLQQFCMQNALQDPLLTGVSSSTNPFRPQRVCSFL</sequence>
<dbReference type="InterPro" id="IPR052300">
    <property type="entry name" value="Adhesion_Centrosome_assoc"/>
</dbReference>
<evidence type="ECO:0000256" key="17">
    <source>
        <dbReference type="RuleBase" id="RU004973"/>
    </source>
</evidence>
<dbReference type="PRINTS" id="PR00321">
    <property type="entry name" value="GPROTEING"/>
</dbReference>
<feature type="compositionally biased region" description="Basic and acidic residues" evidence="19">
    <location>
        <begin position="366"/>
        <end position="378"/>
    </location>
</feature>
<evidence type="ECO:0000256" key="7">
    <source>
        <dbReference type="ARBA" id="ARBA00022481"/>
    </source>
</evidence>
<evidence type="ECO:0000256" key="15">
    <source>
        <dbReference type="ARBA" id="ARBA00023288"/>
    </source>
</evidence>
<evidence type="ECO:0000256" key="8">
    <source>
        <dbReference type="ARBA" id="ARBA00022490"/>
    </source>
</evidence>
<keyword evidence="16" id="KW-0636">Prenylation</keyword>
<evidence type="ECO:0000256" key="11">
    <source>
        <dbReference type="ARBA" id="ARBA00023054"/>
    </source>
</evidence>
<dbReference type="Proteomes" id="UP001178508">
    <property type="component" value="Chromosome 14"/>
</dbReference>
<evidence type="ECO:0000259" key="20">
    <source>
        <dbReference type="PROSITE" id="PS50058"/>
    </source>
</evidence>
<dbReference type="PANTHER" id="PTHR46507:SF2">
    <property type="entry name" value="AFADIN- AND ALPHA-ACTININ-BINDING PROTEIN"/>
    <property type="match status" value="1"/>
</dbReference>
<evidence type="ECO:0000256" key="2">
    <source>
        <dbReference type="ARBA" id="ARBA00004536"/>
    </source>
</evidence>
<keyword evidence="14 17" id="KW-0807">Transducer</keyword>
<keyword evidence="15 17" id="KW-0449">Lipoprotein</keyword>
<comment type="function">
    <text evidence="17">Guanine nucleotide-binding proteins (G proteins) are involved as a modulator or transducer in various transmembrane signaling systems. The beta and gamma chains are required for the GTPase activity, for replacement of GDP by GTP, and for G protein-effector interaction.</text>
</comment>
<name>A0AAV1GIJ5_XYRNO</name>
<evidence type="ECO:0000256" key="16">
    <source>
        <dbReference type="ARBA" id="ARBA00023289"/>
    </source>
</evidence>
<dbReference type="EMBL" id="OY660877">
    <property type="protein sequence ID" value="CAJ1072519.1"/>
    <property type="molecule type" value="Genomic_DNA"/>
</dbReference>
<organism evidence="21 22">
    <name type="scientific">Xyrichtys novacula</name>
    <name type="common">Pearly razorfish</name>
    <name type="synonym">Hemipteronotus novacula</name>
    <dbReference type="NCBI Taxonomy" id="13765"/>
    <lineage>
        <taxon>Eukaryota</taxon>
        <taxon>Metazoa</taxon>
        <taxon>Chordata</taxon>
        <taxon>Craniata</taxon>
        <taxon>Vertebrata</taxon>
        <taxon>Euteleostomi</taxon>
        <taxon>Actinopterygii</taxon>
        <taxon>Neopterygii</taxon>
        <taxon>Teleostei</taxon>
        <taxon>Neoteleostei</taxon>
        <taxon>Acanthomorphata</taxon>
        <taxon>Eupercaria</taxon>
        <taxon>Labriformes</taxon>
        <taxon>Labridae</taxon>
        <taxon>Xyrichtys</taxon>
    </lineage>
</organism>
<keyword evidence="12 17" id="KW-0472">Membrane</keyword>
<dbReference type="Pfam" id="PF11559">
    <property type="entry name" value="ADIP"/>
    <property type="match status" value="1"/>
</dbReference>
<evidence type="ECO:0000256" key="13">
    <source>
        <dbReference type="ARBA" id="ARBA00023212"/>
    </source>
</evidence>
<dbReference type="InterPro" id="IPR021622">
    <property type="entry name" value="Afadin/alpha-actinin-bd"/>
</dbReference>
<dbReference type="Gene3D" id="4.10.260.10">
    <property type="entry name" value="Transducin (heterotrimeric G protein), gamma chain"/>
    <property type="match status" value="1"/>
</dbReference>
<feature type="compositionally biased region" description="Basic and acidic residues" evidence="19">
    <location>
        <begin position="297"/>
        <end position="329"/>
    </location>
</feature>
<evidence type="ECO:0000256" key="3">
    <source>
        <dbReference type="ARBA" id="ARBA00004607"/>
    </source>
</evidence>
<dbReference type="InterPro" id="IPR015898">
    <property type="entry name" value="G-protein_gamma-like_dom"/>
</dbReference>
<dbReference type="SMART" id="SM00224">
    <property type="entry name" value="GGL"/>
    <property type="match status" value="1"/>
</dbReference>
<evidence type="ECO:0000256" key="18">
    <source>
        <dbReference type="SAM" id="Coils"/>
    </source>
</evidence>
<dbReference type="PROSITE" id="PS50058">
    <property type="entry name" value="G_PROTEIN_GAMMA"/>
    <property type="match status" value="1"/>
</dbReference>
<dbReference type="InterPro" id="IPR036284">
    <property type="entry name" value="GGL_sf"/>
</dbReference>
<keyword evidence="22" id="KW-1185">Reference proteome</keyword>
<dbReference type="PANTHER" id="PTHR46507">
    <property type="entry name" value="AFADIN- AND ALPHA-ACTININ-BINDING PROTEIN"/>
    <property type="match status" value="1"/>
</dbReference>
<keyword evidence="11 18" id="KW-0175">Coiled coil</keyword>
<evidence type="ECO:0000313" key="21">
    <source>
        <dbReference type="EMBL" id="CAJ1072519.1"/>
    </source>
</evidence>
<dbReference type="GO" id="GO:0007155">
    <property type="term" value="P:cell adhesion"/>
    <property type="evidence" value="ECO:0007669"/>
    <property type="project" value="UniProtKB-KW"/>
</dbReference>
<dbReference type="CDD" id="cd00068">
    <property type="entry name" value="GGL"/>
    <property type="match status" value="1"/>
</dbReference>
<feature type="domain" description="G protein gamma" evidence="20">
    <location>
        <begin position="612"/>
        <end position="677"/>
    </location>
</feature>
<dbReference type="GO" id="GO:0005912">
    <property type="term" value="C:adherens junction"/>
    <property type="evidence" value="ECO:0007669"/>
    <property type="project" value="UniProtKB-SubCell"/>
</dbReference>
<keyword evidence="9" id="KW-0130">Cell adhesion</keyword>
<evidence type="ECO:0000256" key="12">
    <source>
        <dbReference type="ARBA" id="ARBA00023136"/>
    </source>
</evidence>
<evidence type="ECO:0000313" key="22">
    <source>
        <dbReference type="Proteomes" id="UP001178508"/>
    </source>
</evidence>
<dbReference type="GO" id="GO:0005834">
    <property type="term" value="C:heterotrimeric G-protein complex"/>
    <property type="evidence" value="ECO:0007669"/>
    <property type="project" value="InterPro"/>
</dbReference>
<feature type="region of interest" description="Disordered" evidence="19">
    <location>
        <begin position="357"/>
        <end position="378"/>
    </location>
</feature>
<keyword evidence="10" id="KW-0965">Cell junction</keyword>
<evidence type="ECO:0000256" key="5">
    <source>
        <dbReference type="ARBA" id="ARBA00009291"/>
    </source>
</evidence>
<dbReference type="SMART" id="SM01224">
    <property type="entry name" value="G_gamma"/>
    <property type="match status" value="1"/>
</dbReference>
<reference evidence="21" key="1">
    <citation type="submission" date="2023-08" db="EMBL/GenBank/DDBJ databases">
        <authorList>
            <person name="Alioto T."/>
            <person name="Alioto T."/>
            <person name="Gomez Garrido J."/>
        </authorList>
    </citation>
    <scope>NUCLEOTIDE SEQUENCE</scope>
</reference>
<keyword evidence="13" id="KW-0206">Cytoskeleton</keyword>
<comment type="similarity">
    <text evidence="4 17">Belongs to the G protein gamma family.</text>
</comment>
<feature type="region of interest" description="Disordered" evidence="19">
    <location>
        <begin position="291"/>
        <end position="329"/>
    </location>
</feature>
<comment type="similarity">
    <text evidence="5">Belongs to the ADIP family.</text>
</comment>
<evidence type="ECO:0000256" key="10">
    <source>
        <dbReference type="ARBA" id="ARBA00022949"/>
    </source>
</evidence>
<evidence type="ECO:0000256" key="9">
    <source>
        <dbReference type="ARBA" id="ARBA00022889"/>
    </source>
</evidence>
<proteinExistence type="inferred from homology"/>
<keyword evidence="7" id="KW-0488">Methylation</keyword>
<dbReference type="SUPFAM" id="SSF48670">
    <property type="entry name" value="Transducin (heterotrimeric G protein), gamma chain"/>
    <property type="match status" value="1"/>
</dbReference>
<feature type="coiled-coil region" evidence="18">
    <location>
        <begin position="116"/>
        <end position="150"/>
    </location>
</feature>
<dbReference type="AlphaFoldDB" id="A0AAV1GIJ5"/>
<comment type="subunit">
    <text evidence="17">G proteins are composed of 3 units; alpha, beta and gamma.</text>
</comment>
<gene>
    <name evidence="21" type="ORF">XNOV1_A007714</name>
</gene>
<protein>
    <recommendedName>
        <fullName evidence="17">Guanine nucleotide-binding protein subunit gamma</fullName>
    </recommendedName>
</protein>
<dbReference type="GO" id="GO:0034451">
    <property type="term" value="C:centriolar satellite"/>
    <property type="evidence" value="ECO:0007669"/>
    <property type="project" value="UniProtKB-SubCell"/>
</dbReference>
<evidence type="ECO:0000256" key="1">
    <source>
        <dbReference type="ARBA" id="ARBA00004342"/>
    </source>
</evidence>
<dbReference type="GO" id="GO:0035735">
    <property type="term" value="P:intraciliary transport involved in cilium assembly"/>
    <property type="evidence" value="ECO:0007669"/>
    <property type="project" value="TreeGrafter"/>
</dbReference>
<keyword evidence="6 17" id="KW-1003">Cell membrane</keyword>
<dbReference type="Pfam" id="PF00631">
    <property type="entry name" value="G-gamma"/>
    <property type="match status" value="1"/>
</dbReference>
<dbReference type="GO" id="GO:0036064">
    <property type="term" value="C:ciliary basal body"/>
    <property type="evidence" value="ECO:0007669"/>
    <property type="project" value="TreeGrafter"/>
</dbReference>
<dbReference type="InterPro" id="IPR001770">
    <property type="entry name" value="G-protein_gamma"/>
</dbReference>
<evidence type="ECO:0000256" key="19">
    <source>
        <dbReference type="SAM" id="MobiDB-lite"/>
    </source>
</evidence>
<comment type="subcellular location">
    <subcellularLocation>
        <location evidence="2">Cell junction</location>
        <location evidence="2">Adherens junction</location>
    </subcellularLocation>
    <subcellularLocation>
        <location evidence="1 17">Cell membrane</location>
        <topology evidence="1 17">Lipid-anchor</topology>
        <orientation evidence="1 17">Cytoplasmic side</orientation>
    </subcellularLocation>
    <subcellularLocation>
        <location evidence="3">Cytoplasm</location>
        <location evidence="3">Cytoskeleton</location>
        <location evidence="3">Microtubule organizing center</location>
        <location evidence="3">Centrosome</location>
        <location evidence="3">Centriolar satellite</location>
    </subcellularLocation>
</comment>
<accession>A0AAV1GIJ5</accession>